<protein>
    <recommendedName>
        <fullName evidence="3">Nephrocystin 3-like N-terminal domain-containing protein</fullName>
    </recommendedName>
</protein>
<keyword evidence="5" id="KW-1185">Reference proteome</keyword>
<proteinExistence type="predicted"/>
<dbReference type="SUPFAM" id="SSF52540">
    <property type="entry name" value="P-loop containing nucleoside triphosphate hydrolases"/>
    <property type="match status" value="1"/>
</dbReference>
<feature type="compositionally biased region" description="Acidic residues" evidence="2">
    <location>
        <begin position="153"/>
        <end position="166"/>
    </location>
</feature>
<dbReference type="Proteomes" id="UP000011096">
    <property type="component" value="Unassembled WGS sequence"/>
</dbReference>
<dbReference type="OrthoDB" id="443402at2759"/>
<dbReference type="EMBL" id="ANPB02000003">
    <property type="protein sequence ID" value="KAF4487136.1"/>
    <property type="molecule type" value="Genomic_DNA"/>
</dbReference>
<evidence type="ECO:0000313" key="4">
    <source>
        <dbReference type="EMBL" id="KAF4487136.1"/>
    </source>
</evidence>
<feature type="region of interest" description="Disordered" evidence="2">
    <location>
        <begin position="146"/>
        <end position="166"/>
    </location>
</feature>
<reference evidence="4 5" key="2">
    <citation type="submission" date="2020-04" db="EMBL/GenBank/DDBJ databases">
        <title>Genome sequencing and assembly of multiple isolates from the Colletotrichum gloeosporioides species complex.</title>
        <authorList>
            <person name="Gan P."/>
            <person name="Shirasu K."/>
        </authorList>
    </citation>
    <scope>NUCLEOTIDE SEQUENCE [LARGE SCALE GENOMIC DNA]</scope>
    <source>
        <strain evidence="4 5">Nara gc5</strain>
    </source>
</reference>
<evidence type="ECO:0000259" key="3">
    <source>
        <dbReference type="Pfam" id="PF24883"/>
    </source>
</evidence>
<keyword evidence="1" id="KW-0677">Repeat</keyword>
<sequence>MNTRLLALINEQQSGLKSQLDTIQSQAERLLSYSGAELKQLRSEFVGLLQKLEEQNDDAASVSSAESSAHPELFNSLNEISSSLSRLEGLMRTTPKEIRILEHLYFEGIFNRLDSIEMASENTFEWIWKSDIEYRTYLKSSNRRALDSSSSEDASEDSSGEFSENTDFESHGAAMKYTMSHRQQKCMDDGRRLFQEWLSGDGGIFHVSGKAGCGKSTLLKLIVGHDEITEALKRWAGKHKLIVASFFFWRSDGDKFQMTLDGMRRSILFLHFANALI</sequence>
<dbReference type="Pfam" id="PF24883">
    <property type="entry name" value="NPHP3_N"/>
    <property type="match status" value="1"/>
</dbReference>
<evidence type="ECO:0000256" key="2">
    <source>
        <dbReference type="SAM" id="MobiDB-lite"/>
    </source>
</evidence>
<comment type="caution">
    <text evidence="4">The sequence shown here is derived from an EMBL/GenBank/DDBJ whole genome shotgun (WGS) entry which is preliminary data.</text>
</comment>
<dbReference type="InterPro" id="IPR056884">
    <property type="entry name" value="NPHP3-like_N"/>
</dbReference>
<dbReference type="RefSeq" id="XP_031889367.1">
    <property type="nucleotide sequence ID" value="XM_032031053.1"/>
</dbReference>
<dbReference type="PANTHER" id="PTHR10039">
    <property type="entry name" value="AMELOGENIN"/>
    <property type="match status" value="1"/>
</dbReference>
<accession>A0A7J6JDA0</accession>
<dbReference type="AlphaFoldDB" id="A0A7J6JDA0"/>
<reference evidence="4 5" key="1">
    <citation type="submission" date="2012-08" db="EMBL/GenBank/DDBJ databases">
        <authorList>
            <person name="Gan P.H.P."/>
            <person name="Ikeda K."/>
            <person name="Irieda H."/>
            <person name="Narusaka M."/>
            <person name="O'Connell R.J."/>
            <person name="Narusaka Y."/>
            <person name="Takano Y."/>
            <person name="Kubo Y."/>
            <person name="Shirasu K."/>
        </authorList>
    </citation>
    <scope>NUCLEOTIDE SEQUENCE [LARGE SCALE GENOMIC DNA]</scope>
    <source>
        <strain evidence="4 5">Nara gc5</strain>
    </source>
</reference>
<evidence type="ECO:0000256" key="1">
    <source>
        <dbReference type="ARBA" id="ARBA00022737"/>
    </source>
</evidence>
<name>A0A7J6JDA0_COLFN</name>
<evidence type="ECO:0000313" key="5">
    <source>
        <dbReference type="Proteomes" id="UP000011096"/>
    </source>
</evidence>
<dbReference type="InParanoid" id="A0A7J6JDA0"/>
<dbReference type="InterPro" id="IPR027417">
    <property type="entry name" value="P-loop_NTPase"/>
</dbReference>
<gene>
    <name evidence="4" type="ORF">CGGC5_v006326</name>
</gene>
<dbReference type="PANTHER" id="PTHR10039:SF5">
    <property type="entry name" value="NACHT DOMAIN-CONTAINING PROTEIN"/>
    <property type="match status" value="1"/>
</dbReference>
<organism evidence="4 5">
    <name type="scientific">Colletotrichum fructicola (strain Nara gc5)</name>
    <name type="common">Anthracnose fungus</name>
    <name type="synonym">Colletotrichum gloeosporioides (strain Nara gc5)</name>
    <dbReference type="NCBI Taxonomy" id="1213859"/>
    <lineage>
        <taxon>Eukaryota</taxon>
        <taxon>Fungi</taxon>
        <taxon>Dikarya</taxon>
        <taxon>Ascomycota</taxon>
        <taxon>Pezizomycotina</taxon>
        <taxon>Sordariomycetes</taxon>
        <taxon>Hypocreomycetidae</taxon>
        <taxon>Glomerellales</taxon>
        <taxon>Glomerellaceae</taxon>
        <taxon>Colletotrichum</taxon>
        <taxon>Colletotrichum gloeosporioides species complex</taxon>
    </lineage>
</organism>
<feature type="domain" description="Nephrocystin 3-like N-terminal" evidence="3">
    <location>
        <begin position="193"/>
        <end position="269"/>
    </location>
</feature>
<dbReference type="GeneID" id="43615108"/>